<dbReference type="Pfam" id="PF00355">
    <property type="entry name" value="Rieske"/>
    <property type="match status" value="1"/>
</dbReference>
<keyword evidence="2" id="KW-0479">Metal-binding</keyword>
<sequence>MIEPPRLDDEAFSNLTQYIQGLLEQMETLPYPKVQEDVFALLNSLDHLHRESLTRLVELIEAKAPELKLPMANDFAIQTLMMLYNFVPPDELPATPSPHSTLIGIDEITIPEAGHPIWVPADALENIPVGEMRAYRLEGKRVVICRLEGDELYALENACPDSILPLDQGQLDAYRLHCPWHGCQYDLRTGEILNEPGSKRTLQTYPTQVTPNGRVQVGFHIPEWMR</sequence>
<dbReference type="InterPro" id="IPR017941">
    <property type="entry name" value="Rieske_2Fe-2S"/>
</dbReference>
<dbReference type="PANTHER" id="PTHR21496:SF0">
    <property type="entry name" value="RIESKE DOMAIN-CONTAINING PROTEIN"/>
    <property type="match status" value="1"/>
</dbReference>
<evidence type="ECO:0000313" key="9">
    <source>
        <dbReference type="Proteomes" id="UP000019141"/>
    </source>
</evidence>
<dbReference type="InterPro" id="IPR036922">
    <property type="entry name" value="Rieske_2Fe-2S_sf"/>
</dbReference>
<reference evidence="8 9" key="1">
    <citation type="journal article" date="2014" name="Nature">
        <title>An environmental bacterial taxon with a large and distinct metabolic repertoire.</title>
        <authorList>
            <person name="Wilson M.C."/>
            <person name="Mori T."/>
            <person name="Ruckert C."/>
            <person name="Uria A.R."/>
            <person name="Helf M.J."/>
            <person name="Takada K."/>
            <person name="Gernert C."/>
            <person name="Steffens U.A."/>
            <person name="Heycke N."/>
            <person name="Schmitt S."/>
            <person name="Rinke C."/>
            <person name="Helfrich E.J."/>
            <person name="Brachmann A.O."/>
            <person name="Gurgui C."/>
            <person name="Wakimoto T."/>
            <person name="Kracht M."/>
            <person name="Crusemann M."/>
            <person name="Hentschel U."/>
            <person name="Abe I."/>
            <person name="Matsunaga S."/>
            <person name="Kalinowski J."/>
            <person name="Takeyama H."/>
            <person name="Piel J."/>
        </authorList>
    </citation>
    <scope>NUCLEOTIDE SEQUENCE [LARGE SCALE GENOMIC DNA]</scope>
    <source>
        <strain evidence="9">TSY1</strain>
    </source>
</reference>
<dbReference type="GO" id="GO:0051537">
    <property type="term" value="F:2 iron, 2 sulfur cluster binding"/>
    <property type="evidence" value="ECO:0007669"/>
    <property type="project" value="UniProtKB-KW"/>
</dbReference>
<accession>W4LJ23</accession>
<evidence type="ECO:0000256" key="4">
    <source>
        <dbReference type="ARBA" id="ARBA00023014"/>
    </source>
</evidence>
<dbReference type="Gene3D" id="2.102.10.10">
    <property type="entry name" value="Rieske [2Fe-2S] iron-sulphur domain"/>
    <property type="match status" value="1"/>
</dbReference>
<proteinExistence type="inferred from homology"/>
<dbReference type="SUPFAM" id="SSF50022">
    <property type="entry name" value="ISP domain"/>
    <property type="match status" value="1"/>
</dbReference>
<comment type="cofactor">
    <cofactor evidence="5">
        <name>[2Fe-2S] cluster</name>
        <dbReference type="ChEBI" id="CHEBI:190135"/>
    </cofactor>
</comment>
<dbReference type="GO" id="GO:0046872">
    <property type="term" value="F:metal ion binding"/>
    <property type="evidence" value="ECO:0007669"/>
    <property type="project" value="UniProtKB-KW"/>
</dbReference>
<keyword evidence="4" id="KW-0411">Iron-sulfur</keyword>
<comment type="caution">
    <text evidence="8">The sequence shown here is derived from an EMBL/GenBank/DDBJ whole genome shotgun (WGS) entry which is preliminary data.</text>
</comment>
<evidence type="ECO:0000256" key="5">
    <source>
        <dbReference type="ARBA" id="ARBA00034078"/>
    </source>
</evidence>
<evidence type="ECO:0000259" key="7">
    <source>
        <dbReference type="PROSITE" id="PS51296"/>
    </source>
</evidence>
<comment type="similarity">
    <text evidence="6">Belongs to the bacterial ring-hydroxylating dioxygenase ferredoxin component family.</text>
</comment>
<keyword evidence="3" id="KW-0408">Iron</keyword>
<name>W4LJ23_ENTF1</name>
<keyword evidence="1" id="KW-0001">2Fe-2S</keyword>
<evidence type="ECO:0000256" key="1">
    <source>
        <dbReference type="ARBA" id="ARBA00022714"/>
    </source>
</evidence>
<feature type="domain" description="Rieske" evidence="7">
    <location>
        <begin position="118"/>
        <end position="209"/>
    </location>
</feature>
<protein>
    <recommendedName>
        <fullName evidence="7">Rieske domain-containing protein</fullName>
    </recommendedName>
</protein>
<organism evidence="8 9">
    <name type="scientific">Entotheonella factor</name>
    <dbReference type="NCBI Taxonomy" id="1429438"/>
    <lineage>
        <taxon>Bacteria</taxon>
        <taxon>Pseudomonadati</taxon>
        <taxon>Nitrospinota/Tectimicrobiota group</taxon>
        <taxon>Candidatus Tectimicrobiota</taxon>
        <taxon>Candidatus Entotheonellia</taxon>
        <taxon>Candidatus Entotheonellales</taxon>
        <taxon>Candidatus Entotheonellaceae</taxon>
        <taxon>Candidatus Entotheonella</taxon>
    </lineage>
</organism>
<evidence type="ECO:0000313" key="8">
    <source>
        <dbReference type="EMBL" id="ETW97321.1"/>
    </source>
</evidence>
<keyword evidence="9" id="KW-1185">Reference proteome</keyword>
<evidence type="ECO:0000256" key="6">
    <source>
        <dbReference type="ARBA" id="ARBA00038001"/>
    </source>
</evidence>
<gene>
    <name evidence="8" type="ORF">ETSY1_23120</name>
</gene>
<dbReference type="PROSITE" id="PS51296">
    <property type="entry name" value="RIESKE"/>
    <property type="match status" value="1"/>
</dbReference>
<dbReference type="HOGENOM" id="CLU_1222925_0_0_7"/>
<dbReference type="PANTHER" id="PTHR21496">
    <property type="entry name" value="FERREDOXIN-RELATED"/>
    <property type="match status" value="1"/>
</dbReference>
<evidence type="ECO:0000256" key="2">
    <source>
        <dbReference type="ARBA" id="ARBA00022723"/>
    </source>
</evidence>
<dbReference type="Proteomes" id="UP000019141">
    <property type="component" value="Unassembled WGS sequence"/>
</dbReference>
<dbReference type="CDD" id="cd03467">
    <property type="entry name" value="Rieske"/>
    <property type="match status" value="1"/>
</dbReference>
<evidence type="ECO:0000256" key="3">
    <source>
        <dbReference type="ARBA" id="ARBA00023004"/>
    </source>
</evidence>
<dbReference type="EMBL" id="AZHW01000679">
    <property type="protein sequence ID" value="ETW97321.1"/>
    <property type="molecule type" value="Genomic_DNA"/>
</dbReference>
<dbReference type="AlphaFoldDB" id="W4LJ23"/>